<evidence type="ECO:0000256" key="3">
    <source>
        <dbReference type="ARBA" id="ARBA00012669"/>
    </source>
</evidence>
<dbReference type="GO" id="GO:0051539">
    <property type="term" value="F:4 iron, 4 sulfur cluster binding"/>
    <property type="evidence" value="ECO:0007669"/>
    <property type="project" value="UniProtKB-KW"/>
</dbReference>
<dbReference type="Pfam" id="PF02445">
    <property type="entry name" value="NadA"/>
    <property type="match status" value="1"/>
</dbReference>
<dbReference type="NCBIfam" id="NF006878">
    <property type="entry name" value="PRK09375.1-2"/>
    <property type="match status" value="1"/>
</dbReference>
<dbReference type="PATRIC" id="fig|940295.4.peg.133"/>
<dbReference type="Proteomes" id="UP000060778">
    <property type="component" value="Chromosome"/>
</dbReference>
<dbReference type="NCBIfam" id="TIGR00550">
    <property type="entry name" value="nadA"/>
    <property type="match status" value="1"/>
</dbReference>
<evidence type="ECO:0000256" key="4">
    <source>
        <dbReference type="ARBA" id="ARBA00022485"/>
    </source>
</evidence>
<evidence type="ECO:0000313" key="12">
    <source>
        <dbReference type="Proteomes" id="UP000060778"/>
    </source>
</evidence>
<dbReference type="AlphaFoldDB" id="A0A0U2VBE2"/>
<dbReference type="SUPFAM" id="SSF142754">
    <property type="entry name" value="NadA-like"/>
    <property type="match status" value="1"/>
</dbReference>
<dbReference type="PANTHER" id="PTHR30573:SF0">
    <property type="entry name" value="QUINOLINATE SYNTHASE, CHLOROPLASTIC"/>
    <property type="match status" value="1"/>
</dbReference>
<keyword evidence="5" id="KW-0662">Pyridine nucleotide biosynthesis</keyword>
<dbReference type="PANTHER" id="PTHR30573">
    <property type="entry name" value="QUINOLINATE SYNTHETASE A"/>
    <property type="match status" value="1"/>
</dbReference>
<comment type="pathway">
    <text evidence="2">Cofactor biosynthesis; NAD(+) biosynthesis; quinolinate from iminoaspartate: step 1/1.</text>
</comment>
<evidence type="ECO:0000313" key="11">
    <source>
        <dbReference type="EMBL" id="ALU11410.1"/>
    </source>
</evidence>
<keyword evidence="9" id="KW-0411">Iron-sulfur</keyword>
<dbReference type="EMBL" id="CP006867">
    <property type="protein sequence ID" value="ALU11410.1"/>
    <property type="molecule type" value="Genomic_DNA"/>
</dbReference>
<organism evidence="11 12">
    <name type="scientific">Ignicoccus islandicus DSM 13165</name>
    <dbReference type="NCBI Taxonomy" id="940295"/>
    <lineage>
        <taxon>Archaea</taxon>
        <taxon>Thermoproteota</taxon>
        <taxon>Thermoprotei</taxon>
        <taxon>Desulfurococcales</taxon>
        <taxon>Desulfurococcaceae</taxon>
        <taxon>Ignicoccus</taxon>
    </lineage>
</organism>
<sequence>MEELVRKLEELRKKRRAFILAHNYQLPEVQDVADYVGDSLEMARVAKEVDSDVIVVAGVRFMAEVAKVLNPDKVVLHPEPASGCPLADYMTVEVIKRFKELYPNAPLVTYVNSPIEAKALSDIVVTSASALKVVSKLEDEVVLFGPDKNLAWYVSQRVDKEVVPVPPWGRCPVHEYLVSPYYLRKAKEKHPGCKLLVHPEAPPKSQEMADFIGSTSQMLKAIGELGAECYILGTEEGLSYRARKLYPNVEVYPPDNRTICIDMKKITLDKIVKSLETLKPQVKVDESIAKRALEAIEKGLELATK</sequence>
<dbReference type="GO" id="GO:0008987">
    <property type="term" value="F:quinolinate synthetase A activity"/>
    <property type="evidence" value="ECO:0007669"/>
    <property type="project" value="UniProtKB-UniRule"/>
</dbReference>
<evidence type="ECO:0000256" key="2">
    <source>
        <dbReference type="ARBA" id="ARBA00005065"/>
    </source>
</evidence>
<dbReference type="GO" id="GO:0034628">
    <property type="term" value="P:'de novo' NAD+ biosynthetic process from L-aspartate"/>
    <property type="evidence" value="ECO:0007669"/>
    <property type="project" value="TreeGrafter"/>
</dbReference>
<dbReference type="EC" id="2.5.1.72" evidence="3 10"/>
<dbReference type="GO" id="GO:0046872">
    <property type="term" value="F:metal ion binding"/>
    <property type="evidence" value="ECO:0007669"/>
    <property type="project" value="UniProtKB-KW"/>
</dbReference>
<evidence type="ECO:0000256" key="10">
    <source>
        <dbReference type="NCBIfam" id="TIGR00550"/>
    </source>
</evidence>
<evidence type="ECO:0000256" key="8">
    <source>
        <dbReference type="ARBA" id="ARBA00023004"/>
    </source>
</evidence>
<comment type="cofactor">
    <cofactor evidence="1">
        <name>[4Fe-4S] cluster</name>
        <dbReference type="ChEBI" id="CHEBI:49883"/>
    </cofactor>
</comment>
<dbReference type="KEGG" id="iis:EYM_00680"/>
<proteinExistence type="predicted"/>
<gene>
    <name evidence="11" type="ORF">EYM_00680</name>
</gene>
<protein>
    <recommendedName>
        <fullName evidence="3 10">Quinolinate synthase</fullName>
        <ecNumber evidence="3 10">2.5.1.72</ecNumber>
    </recommendedName>
</protein>
<keyword evidence="7" id="KW-0479">Metal-binding</keyword>
<keyword evidence="6" id="KW-0808">Transferase</keyword>
<keyword evidence="8" id="KW-0408">Iron</keyword>
<evidence type="ECO:0000256" key="9">
    <source>
        <dbReference type="ARBA" id="ARBA00023014"/>
    </source>
</evidence>
<evidence type="ECO:0000256" key="6">
    <source>
        <dbReference type="ARBA" id="ARBA00022679"/>
    </source>
</evidence>
<dbReference type="STRING" id="940295.EYM_00680"/>
<dbReference type="InterPro" id="IPR036094">
    <property type="entry name" value="NadA_sf"/>
</dbReference>
<evidence type="ECO:0000256" key="1">
    <source>
        <dbReference type="ARBA" id="ARBA00001966"/>
    </source>
</evidence>
<keyword evidence="12" id="KW-1185">Reference proteome</keyword>
<evidence type="ECO:0000256" key="7">
    <source>
        <dbReference type="ARBA" id="ARBA00022723"/>
    </source>
</evidence>
<dbReference type="RefSeq" id="WP_075049209.1">
    <property type="nucleotide sequence ID" value="NZ_CP006867.1"/>
</dbReference>
<reference evidence="11 12" key="1">
    <citation type="submission" date="2013-11" db="EMBL/GenBank/DDBJ databases">
        <title>Comparative genomics of Ignicoccus.</title>
        <authorList>
            <person name="Podar M."/>
        </authorList>
    </citation>
    <scope>NUCLEOTIDE SEQUENCE [LARGE SCALE GENOMIC DNA]</scope>
    <source>
        <strain evidence="11 12">DSM 13165</strain>
    </source>
</reference>
<dbReference type="InterPro" id="IPR003473">
    <property type="entry name" value="NadA"/>
</dbReference>
<name>A0A0U2VBE2_9CREN</name>
<keyword evidence="4" id="KW-0004">4Fe-4S</keyword>
<dbReference type="Gene3D" id="3.40.50.10800">
    <property type="entry name" value="NadA-like"/>
    <property type="match status" value="3"/>
</dbReference>
<evidence type="ECO:0000256" key="5">
    <source>
        <dbReference type="ARBA" id="ARBA00022642"/>
    </source>
</evidence>
<dbReference type="UniPathway" id="UPA00253">
    <property type="reaction ID" value="UER00327"/>
</dbReference>
<dbReference type="OrthoDB" id="5931at2157"/>
<accession>A0A0U2VBE2</accession>
<dbReference type="GeneID" id="30679555"/>